<keyword evidence="2 3" id="KW-0786">Thiamine pyrophosphate</keyword>
<dbReference type="CDD" id="cd02002">
    <property type="entry name" value="TPP_BFDC"/>
    <property type="match status" value="1"/>
</dbReference>
<name>A5WDF4_PSYWF</name>
<comment type="similarity">
    <text evidence="1 3">Belongs to the TPP enzyme family.</text>
</comment>
<dbReference type="InterPro" id="IPR029061">
    <property type="entry name" value="THDP-binding"/>
</dbReference>
<evidence type="ECO:0000256" key="2">
    <source>
        <dbReference type="ARBA" id="ARBA00023052"/>
    </source>
</evidence>
<dbReference type="SUPFAM" id="SSF52467">
    <property type="entry name" value="DHS-like NAD/FAD-binding domain"/>
    <property type="match status" value="1"/>
</dbReference>
<dbReference type="Pfam" id="PF00205">
    <property type="entry name" value="TPP_enzyme_M"/>
    <property type="match status" value="1"/>
</dbReference>
<dbReference type="STRING" id="349106.PsycPRwf_0743"/>
<reference evidence="7" key="1">
    <citation type="submission" date="2007-05" db="EMBL/GenBank/DDBJ databases">
        <title>Complete sequence of chromosome of Psychrobacter sp. PRwf-1.</title>
        <authorList>
            <consortium name="US DOE Joint Genome Institute"/>
            <person name="Copeland A."/>
            <person name="Lucas S."/>
            <person name="Lapidus A."/>
            <person name="Barry K."/>
            <person name="Detter J.C."/>
            <person name="Glavina del Rio T."/>
            <person name="Hammon N."/>
            <person name="Israni S."/>
            <person name="Dalin E."/>
            <person name="Tice H."/>
            <person name="Pitluck S."/>
            <person name="Chain P."/>
            <person name="Malfatti S."/>
            <person name="Shin M."/>
            <person name="Vergez L."/>
            <person name="Schmutz J."/>
            <person name="Larimer F."/>
            <person name="Land M."/>
            <person name="Hauser L."/>
            <person name="Kyrpides N."/>
            <person name="Kim E."/>
            <person name="Tiedje J."/>
            <person name="Richardson P."/>
        </authorList>
    </citation>
    <scope>NUCLEOTIDE SEQUENCE [LARGE SCALE GENOMIC DNA]</scope>
    <source>
        <strain evidence="7">PRwf-1</strain>
    </source>
</reference>
<dbReference type="eggNOG" id="COG0028">
    <property type="taxonomic scope" value="Bacteria"/>
</dbReference>
<dbReference type="NCBIfam" id="NF005485">
    <property type="entry name" value="PRK07092.1"/>
    <property type="match status" value="1"/>
</dbReference>
<organism evidence="7">
    <name type="scientific">Psychrobacter sp. (strain PRwf-1)</name>
    <dbReference type="NCBI Taxonomy" id="349106"/>
    <lineage>
        <taxon>Bacteria</taxon>
        <taxon>Pseudomonadati</taxon>
        <taxon>Pseudomonadota</taxon>
        <taxon>Gammaproteobacteria</taxon>
        <taxon>Moraxellales</taxon>
        <taxon>Moraxellaceae</taxon>
        <taxon>Psychrobacter</taxon>
    </lineage>
</organism>
<dbReference type="GO" id="GO:0030976">
    <property type="term" value="F:thiamine pyrophosphate binding"/>
    <property type="evidence" value="ECO:0007669"/>
    <property type="project" value="InterPro"/>
</dbReference>
<feature type="domain" description="Thiamine pyrophosphate enzyme TPP-binding" evidence="5">
    <location>
        <begin position="401"/>
        <end position="541"/>
    </location>
</feature>
<dbReference type="InterPro" id="IPR045229">
    <property type="entry name" value="TPP_enz"/>
</dbReference>
<dbReference type="GO" id="GO:0000287">
    <property type="term" value="F:magnesium ion binding"/>
    <property type="evidence" value="ECO:0007669"/>
    <property type="project" value="InterPro"/>
</dbReference>
<dbReference type="GO" id="GO:0003984">
    <property type="term" value="F:acetolactate synthase activity"/>
    <property type="evidence" value="ECO:0007669"/>
    <property type="project" value="TreeGrafter"/>
</dbReference>
<dbReference type="AlphaFoldDB" id="A5WDF4"/>
<proteinExistence type="inferred from homology"/>
<dbReference type="PANTHER" id="PTHR18968:SF133">
    <property type="entry name" value="BENZOYLFORMATE DECARBOXYLASE"/>
    <property type="match status" value="1"/>
</dbReference>
<feature type="domain" description="Thiamine pyrophosphate enzyme central" evidence="4">
    <location>
        <begin position="211"/>
        <end position="343"/>
    </location>
</feature>
<dbReference type="InterPro" id="IPR012000">
    <property type="entry name" value="Thiamin_PyroP_enz_cen_dom"/>
</dbReference>
<dbReference type="InterPro" id="IPR029035">
    <property type="entry name" value="DHS-like_NAD/FAD-binding_dom"/>
</dbReference>
<accession>A5WDF4</accession>
<evidence type="ECO:0000259" key="4">
    <source>
        <dbReference type="Pfam" id="PF00205"/>
    </source>
</evidence>
<evidence type="ECO:0000313" key="7">
    <source>
        <dbReference type="EMBL" id="ABQ93695.1"/>
    </source>
</evidence>
<dbReference type="Pfam" id="PF02776">
    <property type="entry name" value="TPP_enzyme_N"/>
    <property type="match status" value="1"/>
</dbReference>
<protein>
    <submittedName>
        <fullName evidence="7">Thiamine pyrophosphate enzyme TPP binding domain protein</fullName>
    </submittedName>
</protein>
<dbReference type="KEGG" id="prw:PsycPRwf_0743"/>
<evidence type="ECO:0000256" key="3">
    <source>
        <dbReference type="RuleBase" id="RU362132"/>
    </source>
</evidence>
<feature type="domain" description="Thiamine pyrophosphate enzyme N-terminal TPP-binding" evidence="6">
    <location>
        <begin position="27"/>
        <end position="129"/>
    </location>
</feature>
<dbReference type="HOGENOM" id="CLU_013748_3_1_6"/>
<dbReference type="GO" id="GO:0050660">
    <property type="term" value="F:flavin adenine dinucleotide binding"/>
    <property type="evidence" value="ECO:0007669"/>
    <property type="project" value="TreeGrafter"/>
</dbReference>
<evidence type="ECO:0000256" key="1">
    <source>
        <dbReference type="ARBA" id="ARBA00007812"/>
    </source>
</evidence>
<dbReference type="SUPFAM" id="SSF52518">
    <property type="entry name" value="Thiamin diphosphate-binding fold (THDP-binding)"/>
    <property type="match status" value="2"/>
</dbReference>
<gene>
    <name evidence="7" type="ordered locus">PsycPRwf_0743</name>
</gene>
<dbReference type="PANTHER" id="PTHR18968">
    <property type="entry name" value="THIAMINE PYROPHOSPHATE ENZYMES"/>
    <property type="match status" value="1"/>
</dbReference>
<evidence type="ECO:0000259" key="5">
    <source>
        <dbReference type="Pfam" id="PF02775"/>
    </source>
</evidence>
<dbReference type="CDD" id="cd07035">
    <property type="entry name" value="TPP_PYR_POX_like"/>
    <property type="match status" value="1"/>
</dbReference>
<dbReference type="Gene3D" id="3.40.50.970">
    <property type="match status" value="2"/>
</dbReference>
<dbReference type="GO" id="GO:0019752">
    <property type="term" value="P:carboxylic acid metabolic process"/>
    <property type="evidence" value="ECO:0007669"/>
    <property type="project" value="UniProtKB-ARBA"/>
</dbReference>
<dbReference type="Gene3D" id="3.40.50.1220">
    <property type="entry name" value="TPP-binding domain"/>
    <property type="match status" value="1"/>
</dbReference>
<dbReference type="EMBL" id="CP000713">
    <property type="protein sequence ID" value="ABQ93695.1"/>
    <property type="molecule type" value="Genomic_DNA"/>
</dbReference>
<dbReference type="InterPro" id="IPR012001">
    <property type="entry name" value="Thiamin_PyroP_enz_TPP-bd_dom"/>
</dbReference>
<dbReference type="InterPro" id="IPR011766">
    <property type="entry name" value="TPP_enzyme_TPP-bd"/>
</dbReference>
<evidence type="ECO:0000259" key="6">
    <source>
        <dbReference type="Pfam" id="PF02776"/>
    </source>
</evidence>
<sequence>MQHDSITPLSKKTSMLDTTAESVVSQTVQQVVFELMRTLNMTTVFGNPGSTELNFLTNFPEDFSYVLGLHEASVVGMADGYAQATGNAAFVNLHSAAGVGNALGNIFTAYRNHTPLVITAGQQARSLLPFAPYLGAEQAAQFPQPYIKWSIEPARAEDVPLAIAQAYLIAMQHPQGPTFVSIPSDDWDKPAVLPLLSQSCGHSIPSPDALAELVEVMSTSQNMALVVGSDVDRQGGFELAVSVAEACQAPVWEAPNSSRASFPENHPLFAGFLPAIPEKLSEKLLGYDTIVVIGAPAFTLHVAGTLSLKKSKIYQLTDDPQYAAQSVATKTLSGNIRDSLQALLDKLPTSMTPRSGLDLPVRKPAAEVQGSNPISIEYVMATLAKYCPEDVVIVEEAPSHRPAIQRYLPITQPKSFYTMASGGLGYGLPAAVGVALGTQRRTLCLIGDGSSMYSIQAIWTAVQHNLPVTVIVLNNTGYGAMRSFSKIMGSTQVPGLDLPNINFVQLAQSMGCQAQKVTDYSVLDKVFADTMQAAGSYLLEIMVDANTGAVY</sequence>
<dbReference type="Pfam" id="PF02775">
    <property type="entry name" value="TPP_enzyme_C"/>
    <property type="match status" value="1"/>
</dbReference>